<gene>
    <name evidence="1" type="ORF">CEXT_237621</name>
</gene>
<evidence type="ECO:0000313" key="1">
    <source>
        <dbReference type="EMBL" id="GIY55589.1"/>
    </source>
</evidence>
<dbReference type="EMBL" id="BPLR01012654">
    <property type="protein sequence ID" value="GIY55589.1"/>
    <property type="molecule type" value="Genomic_DNA"/>
</dbReference>
<name>A0AAV4UCT1_CAEEX</name>
<keyword evidence="2" id="KW-1185">Reference proteome</keyword>
<comment type="caution">
    <text evidence="1">The sequence shown here is derived from an EMBL/GenBank/DDBJ whole genome shotgun (WGS) entry which is preliminary data.</text>
</comment>
<accession>A0AAV4UCT1</accession>
<organism evidence="1 2">
    <name type="scientific">Caerostris extrusa</name>
    <name type="common">Bark spider</name>
    <name type="synonym">Caerostris bankana</name>
    <dbReference type="NCBI Taxonomy" id="172846"/>
    <lineage>
        <taxon>Eukaryota</taxon>
        <taxon>Metazoa</taxon>
        <taxon>Ecdysozoa</taxon>
        <taxon>Arthropoda</taxon>
        <taxon>Chelicerata</taxon>
        <taxon>Arachnida</taxon>
        <taxon>Araneae</taxon>
        <taxon>Araneomorphae</taxon>
        <taxon>Entelegynae</taxon>
        <taxon>Araneoidea</taxon>
        <taxon>Araneidae</taxon>
        <taxon>Caerostris</taxon>
    </lineage>
</organism>
<proteinExistence type="predicted"/>
<dbReference type="Proteomes" id="UP001054945">
    <property type="component" value="Unassembled WGS sequence"/>
</dbReference>
<dbReference type="AlphaFoldDB" id="A0AAV4UCT1"/>
<sequence>MHTGNEPLLRNTVSAARVSRKAQLHRGLWEETVLRDGRLCIAAKPGKAGWGYWVRQYSSGAHWRFLL</sequence>
<evidence type="ECO:0000313" key="2">
    <source>
        <dbReference type="Proteomes" id="UP001054945"/>
    </source>
</evidence>
<reference evidence="1 2" key="1">
    <citation type="submission" date="2021-06" db="EMBL/GenBank/DDBJ databases">
        <title>Caerostris extrusa draft genome.</title>
        <authorList>
            <person name="Kono N."/>
            <person name="Arakawa K."/>
        </authorList>
    </citation>
    <scope>NUCLEOTIDE SEQUENCE [LARGE SCALE GENOMIC DNA]</scope>
</reference>
<protein>
    <submittedName>
        <fullName evidence="1">Uncharacterized protein</fullName>
    </submittedName>
</protein>